<dbReference type="Proteomes" id="UP001497516">
    <property type="component" value="Chromosome 9"/>
</dbReference>
<name>A0AAV2GM92_9ROSI</name>
<reference evidence="2 3" key="1">
    <citation type="submission" date="2024-04" db="EMBL/GenBank/DDBJ databases">
        <authorList>
            <person name="Fracassetti M."/>
        </authorList>
    </citation>
    <scope>NUCLEOTIDE SEQUENCE [LARGE SCALE GENOMIC DNA]</scope>
</reference>
<feature type="region of interest" description="Disordered" evidence="1">
    <location>
        <begin position="1"/>
        <end position="26"/>
    </location>
</feature>
<evidence type="ECO:0000313" key="3">
    <source>
        <dbReference type="Proteomes" id="UP001497516"/>
    </source>
</evidence>
<evidence type="ECO:0000256" key="1">
    <source>
        <dbReference type="SAM" id="MobiDB-lite"/>
    </source>
</evidence>
<proteinExistence type="predicted"/>
<accession>A0AAV2GM92</accession>
<dbReference type="EMBL" id="OZ034822">
    <property type="protein sequence ID" value="CAL1411836.1"/>
    <property type="molecule type" value="Genomic_DNA"/>
</dbReference>
<gene>
    <name evidence="2" type="ORF">LTRI10_LOCUS51170</name>
</gene>
<sequence>MVASDGSRQRKGVYGAIPSSERQGRDSVMWMACKKEEQERGKRSVSRVIRWDEVDAAEVCVWRRNQGKK</sequence>
<evidence type="ECO:0000313" key="2">
    <source>
        <dbReference type="EMBL" id="CAL1411836.1"/>
    </source>
</evidence>
<dbReference type="AlphaFoldDB" id="A0AAV2GM92"/>
<protein>
    <submittedName>
        <fullName evidence="2">Uncharacterized protein</fullName>
    </submittedName>
</protein>
<organism evidence="2 3">
    <name type="scientific">Linum trigynum</name>
    <dbReference type="NCBI Taxonomy" id="586398"/>
    <lineage>
        <taxon>Eukaryota</taxon>
        <taxon>Viridiplantae</taxon>
        <taxon>Streptophyta</taxon>
        <taxon>Embryophyta</taxon>
        <taxon>Tracheophyta</taxon>
        <taxon>Spermatophyta</taxon>
        <taxon>Magnoliopsida</taxon>
        <taxon>eudicotyledons</taxon>
        <taxon>Gunneridae</taxon>
        <taxon>Pentapetalae</taxon>
        <taxon>rosids</taxon>
        <taxon>fabids</taxon>
        <taxon>Malpighiales</taxon>
        <taxon>Linaceae</taxon>
        <taxon>Linum</taxon>
    </lineage>
</organism>
<keyword evidence="3" id="KW-1185">Reference proteome</keyword>